<dbReference type="GO" id="GO:0006508">
    <property type="term" value="P:proteolysis"/>
    <property type="evidence" value="ECO:0007669"/>
    <property type="project" value="UniProtKB-KW"/>
</dbReference>
<dbReference type="FunFam" id="3.90.70.130:FF:000001">
    <property type="entry name" value="Probable Ufm1-specific protease 2"/>
    <property type="match status" value="1"/>
</dbReference>
<dbReference type="InterPro" id="IPR049387">
    <property type="entry name" value="UFSP2-like_2nd"/>
</dbReference>
<dbReference type="GO" id="GO:0005634">
    <property type="term" value="C:nucleus"/>
    <property type="evidence" value="ECO:0007669"/>
    <property type="project" value="TreeGrafter"/>
</dbReference>
<dbReference type="PANTHER" id="PTHR48153">
    <property type="entry name" value="UFM1-SPECIFIC PROTEASE 2"/>
    <property type="match status" value="1"/>
</dbReference>
<proteinExistence type="inferred from homology"/>
<evidence type="ECO:0000256" key="2">
    <source>
        <dbReference type="ARBA" id="ARBA00008552"/>
    </source>
</evidence>
<dbReference type="WBParaSite" id="TCLT_0000403501-mRNA-1">
    <property type="protein sequence ID" value="TCLT_0000403501-mRNA-1"/>
    <property type="gene ID" value="TCLT_0000403501"/>
</dbReference>
<protein>
    <recommendedName>
        <fullName evidence="9">Ufm1-specific protease</fullName>
    </recommendedName>
    <alternativeName>
        <fullName evidence="10">Odorant response abnormal protein 8</fullName>
    </alternativeName>
</protein>
<sequence>MMLFFPWNEDILSALLFGSVSQANIATVVFNCSKNIDEALDLVRFVESSLPSNVDFLGTLSLVGVICPFDLNSLATFMNTKHFLLLFADVSSLKLRDIDAIIKLNKEINLRPLGEKSNDGYVIQTSLQLNVNINMSKKRIINKEITSALSTKLVDIESLCFIPPDKSFILGRTKLVDRKQFNKRMLEMSECLFGGKKIVSFTPVIPISKDFDVSSSKLSPIVKIRKDLAVFCNLKVLLCSVTGVELSNSPVEILLSLRKALKRTVYLVDRCLHEFIDSNSKVLQKLVNISCGIFSTSIGLLSLVYPRIDNEVMLRNYRAKLHRIFNLPTNKPMLRPSLSLQFRHRNSKMLESPHLHIKSYKSKGDISLVSGSYNYYHYMQDGLNDSGWGCAYRSLQTIWSWFILQGYIDKPVPTHVDIQQVLVIFLRILYECGDKDANFVGSHQWIGSVELAYCLENMAGIESRMLTTNSGRDVVANIRQLAHHFKIYGTPVMIGGGMLAHTILGVDFNESTGQSSFLVLDPHYCGDEDLQAVISKGWCGWKMPSFWKEECFYNLLLPIPPQDIF</sequence>
<evidence type="ECO:0000313" key="13">
    <source>
        <dbReference type="EMBL" id="VDN01068.1"/>
    </source>
</evidence>
<dbReference type="EMBL" id="UYYF01004273">
    <property type="protein sequence ID" value="VDN01068.1"/>
    <property type="molecule type" value="Genomic_DNA"/>
</dbReference>
<dbReference type="InterPro" id="IPR038765">
    <property type="entry name" value="Papain-like_cys_pep_sf"/>
</dbReference>
<evidence type="ECO:0000256" key="9">
    <source>
        <dbReference type="ARBA" id="ARBA00073057"/>
    </source>
</evidence>
<comment type="subunit">
    <text evidence="8">Interacts with odr-4.</text>
</comment>
<keyword evidence="5" id="KW-0378">Hydrolase</keyword>
<comment type="function">
    <text evidence="7">Thiol protease which recognizes and hydrolyzes the peptide bond at the C-terminal Gly of ufm-1, a ubiquitin-like modifier protein bound to a number of target proteins. Required, with oct-4, for the localization of a subset of 7 transmembrane domain odorant receptors, including odr-10, to the cilia of olfactory neurons AWA and AWC. Operates in aggregation behavior, and responses to oxygen levels.</text>
</comment>
<feature type="domain" description="UFSP2 second" evidence="12">
    <location>
        <begin position="214"/>
        <end position="343"/>
    </location>
</feature>
<keyword evidence="3" id="KW-0645">Protease</keyword>
<dbReference type="STRING" id="103827.A0A0N5CUT0"/>
<dbReference type="Proteomes" id="UP000276776">
    <property type="component" value="Unassembled WGS sequence"/>
</dbReference>
<reference evidence="13 14" key="2">
    <citation type="submission" date="2018-11" db="EMBL/GenBank/DDBJ databases">
        <authorList>
            <consortium name="Pathogen Informatics"/>
        </authorList>
    </citation>
    <scope>NUCLEOTIDE SEQUENCE [LARGE SCALE GENOMIC DNA]</scope>
</reference>
<dbReference type="Gene3D" id="3.90.70.130">
    <property type="match status" value="1"/>
</dbReference>
<dbReference type="GO" id="GO:0005789">
    <property type="term" value="C:endoplasmic reticulum membrane"/>
    <property type="evidence" value="ECO:0007669"/>
    <property type="project" value="UniProtKB-SubCell"/>
</dbReference>
<reference evidence="15" key="1">
    <citation type="submission" date="2017-02" db="UniProtKB">
        <authorList>
            <consortium name="WormBaseParasite"/>
        </authorList>
    </citation>
    <scope>IDENTIFICATION</scope>
</reference>
<evidence type="ECO:0000313" key="14">
    <source>
        <dbReference type="Proteomes" id="UP000276776"/>
    </source>
</evidence>
<comment type="subcellular location">
    <subcellularLocation>
        <location evidence="1">Endoplasmic reticulum membrane</location>
        <topology evidence="1">Peripheral membrane protein</topology>
    </subcellularLocation>
</comment>
<dbReference type="OMA" id="YIDKPTP"/>
<evidence type="ECO:0000259" key="11">
    <source>
        <dbReference type="Pfam" id="PF07910"/>
    </source>
</evidence>
<comment type="similarity">
    <text evidence="2">Belongs to the peptidase C78 family.</text>
</comment>
<dbReference type="Pfam" id="PF07910">
    <property type="entry name" value="Peptidase_C78"/>
    <property type="match status" value="1"/>
</dbReference>
<dbReference type="OrthoDB" id="417506at2759"/>
<keyword evidence="4" id="KW-0833">Ubl conjugation pathway</keyword>
<accession>A0A0N5CUT0</accession>
<dbReference type="InterPro" id="IPR012462">
    <property type="entry name" value="UFSP1/2_DUB_cat"/>
</dbReference>
<dbReference type="PANTHER" id="PTHR48153:SF2">
    <property type="entry name" value="UFM1-SPECIFIC PROTEASE 2"/>
    <property type="match status" value="1"/>
</dbReference>
<keyword evidence="14" id="KW-1185">Reference proteome</keyword>
<evidence type="ECO:0000256" key="3">
    <source>
        <dbReference type="ARBA" id="ARBA00022670"/>
    </source>
</evidence>
<dbReference type="GO" id="GO:0071567">
    <property type="term" value="F:deUFMylase activity"/>
    <property type="evidence" value="ECO:0007669"/>
    <property type="project" value="UniProtKB-ARBA"/>
</dbReference>
<organism evidence="15">
    <name type="scientific">Thelazia callipaeda</name>
    <name type="common">Oriental eyeworm</name>
    <name type="synonym">Parasitic nematode</name>
    <dbReference type="NCBI Taxonomy" id="103827"/>
    <lineage>
        <taxon>Eukaryota</taxon>
        <taxon>Metazoa</taxon>
        <taxon>Ecdysozoa</taxon>
        <taxon>Nematoda</taxon>
        <taxon>Chromadorea</taxon>
        <taxon>Rhabditida</taxon>
        <taxon>Spirurina</taxon>
        <taxon>Spiruromorpha</taxon>
        <taxon>Thelazioidea</taxon>
        <taxon>Thelaziidae</taxon>
        <taxon>Thelazia</taxon>
    </lineage>
</organism>
<evidence type="ECO:0000256" key="8">
    <source>
        <dbReference type="ARBA" id="ARBA00064300"/>
    </source>
</evidence>
<evidence type="ECO:0000313" key="15">
    <source>
        <dbReference type="WBParaSite" id="TCLT_0000403501-mRNA-1"/>
    </source>
</evidence>
<evidence type="ECO:0000256" key="4">
    <source>
        <dbReference type="ARBA" id="ARBA00022786"/>
    </source>
</evidence>
<evidence type="ECO:0000256" key="7">
    <source>
        <dbReference type="ARBA" id="ARBA00056938"/>
    </source>
</evidence>
<dbReference type="SUPFAM" id="SSF54001">
    <property type="entry name" value="Cysteine proteinases"/>
    <property type="match status" value="1"/>
</dbReference>
<dbReference type="Pfam" id="PF20908">
    <property type="entry name" value="UfSP2_N"/>
    <property type="match status" value="1"/>
</dbReference>
<evidence type="ECO:0000256" key="6">
    <source>
        <dbReference type="ARBA" id="ARBA00022807"/>
    </source>
</evidence>
<dbReference type="AlphaFoldDB" id="A0A0N5CUT0"/>
<evidence type="ECO:0000256" key="10">
    <source>
        <dbReference type="ARBA" id="ARBA00076114"/>
    </source>
</evidence>
<evidence type="ECO:0000256" key="5">
    <source>
        <dbReference type="ARBA" id="ARBA00022801"/>
    </source>
</evidence>
<evidence type="ECO:0000256" key="1">
    <source>
        <dbReference type="ARBA" id="ARBA00004406"/>
    </source>
</evidence>
<name>A0A0N5CUT0_THECL</name>
<keyword evidence="6" id="KW-0788">Thiol protease</keyword>
<gene>
    <name evidence="13" type="ORF">TCLT_LOCUS4024</name>
</gene>
<evidence type="ECO:0000259" key="12">
    <source>
        <dbReference type="Pfam" id="PF20908"/>
    </source>
</evidence>
<feature type="domain" description="UFSP1/2/DUB catalytic" evidence="11">
    <location>
        <begin position="366"/>
        <end position="556"/>
    </location>
</feature>